<keyword evidence="3" id="KW-1185">Reference proteome</keyword>
<dbReference type="Proteomes" id="UP000218238">
    <property type="component" value="Unassembled WGS sequence"/>
</dbReference>
<protein>
    <submittedName>
        <fullName evidence="2">Uncharacterized protein</fullName>
    </submittedName>
</protein>
<reference evidence="2 3" key="1">
    <citation type="submission" date="2017-08" db="EMBL/GenBank/DDBJ databases">
        <title>Draft genome sequence of filamentous cyanobacterium Calothrix elsteri CCALA 953.</title>
        <authorList>
            <person name="Gagunashvili A.N."/>
            <person name="Elster J."/>
            <person name="Andresson O.S."/>
        </authorList>
    </citation>
    <scope>NUCLEOTIDE SEQUENCE [LARGE SCALE GENOMIC DNA]</scope>
    <source>
        <strain evidence="2 3">CCALA 953</strain>
    </source>
</reference>
<evidence type="ECO:0000313" key="2">
    <source>
        <dbReference type="EMBL" id="PAX54587.1"/>
    </source>
</evidence>
<dbReference type="AlphaFoldDB" id="A0A2A2TIX9"/>
<evidence type="ECO:0000256" key="1">
    <source>
        <dbReference type="SAM" id="MobiDB-lite"/>
    </source>
</evidence>
<name>A0A2A2TIX9_9CYAN</name>
<dbReference type="EMBL" id="NTFS01000113">
    <property type="protein sequence ID" value="PAX54587.1"/>
    <property type="molecule type" value="Genomic_DNA"/>
</dbReference>
<feature type="region of interest" description="Disordered" evidence="1">
    <location>
        <begin position="1"/>
        <end position="47"/>
    </location>
</feature>
<evidence type="ECO:0000313" key="3">
    <source>
        <dbReference type="Proteomes" id="UP000218238"/>
    </source>
</evidence>
<gene>
    <name evidence="2" type="ORF">CK510_12235</name>
</gene>
<accession>A0A2A2TIX9</accession>
<proteinExistence type="predicted"/>
<sequence>MISCDRTPLPTDKKTADSLISCDRTPAPTVQNSGFLDESDRTPLPTGKNSRFFEYHAIAHQHQQIKTADSLISCDRTPAPTDKNSRFVDESDRTETHRFQMISRGDRKFYEQCKIKRFYV</sequence>
<comment type="caution">
    <text evidence="2">The sequence shown here is derived from an EMBL/GenBank/DDBJ whole genome shotgun (WGS) entry which is preliminary data.</text>
</comment>
<organism evidence="2 3">
    <name type="scientific">Brunnivagina elsteri CCALA 953</name>
    <dbReference type="NCBI Taxonomy" id="987040"/>
    <lineage>
        <taxon>Bacteria</taxon>
        <taxon>Bacillati</taxon>
        <taxon>Cyanobacteriota</taxon>
        <taxon>Cyanophyceae</taxon>
        <taxon>Nostocales</taxon>
        <taxon>Calotrichaceae</taxon>
        <taxon>Brunnivagina</taxon>
    </lineage>
</organism>